<dbReference type="Proteomes" id="UP000672032">
    <property type="component" value="Chromosome 1"/>
</dbReference>
<proteinExistence type="predicted"/>
<feature type="region of interest" description="Disordered" evidence="4">
    <location>
        <begin position="231"/>
        <end position="623"/>
    </location>
</feature>
<feature type="compositionally biased region" description="Polar residues" evidence="4">
    <location>
        <begin position="14"/>
        <end position="27"/>
    </location>
</feature>
<dbReference type="SMART" id="SM00132">
    <property type="entry name" value="LIM"/>
    <property type="match status" value="3"/>
</dbReference>
<dbReference type="PANTHER" id="PTHR24216:SF8">
    <property type="entry name" value="PAXILLIN, ISOFORM F"/>
    <property type="match status" value="1"/>
</dbReference>
<dbReference type="AlphaFoldDB" id="A0A8A3NY87"/>
<dbReference type="PROSITE" id="PS50023">
    <property type="entry name" value="LIM_DOMAIN_2"/>
    <property type="match status" value="3"/>
</dbReference>
<dbReference type="OrthoDB" id="15567at2759"/>
<feature type="domain" description="LIM zinc-binding" evidence="5">
    <location>
        <begin position="725"/>
        <end position="785"/>
    </location>
</feature>
<dbReference type="GO" id="GO:0030695">
    <property type="term" value="F:GTPase regulator activity"/>
    <property type="evidence" value="ECO:0007669"/>
    <property type="project" value="UniProtKB-ARBA"/>
</dbReference>
<feature type="compositionally biased region" description="Basic and acidic residues" evidence="4">
    <location>
        <begin position="458"/>
        <end position="481"/>
    </location>
</feature>
<dbReference type="PROSITE" id="PS00478">
    <property type="entry name" value="LIM_DOMAIN_1"/>
    <property type="match status" value="1"/>
</dbReference>
<dbReference type="EMBL" id="CP063405">
    <property type="protein sequence ID" value="QSZ29060.1"/>
    <property type="molecule type" value="Genomic_DNA"/>
</dbReference>
<feature type="compositionally biased region" description="Polar residues" evidence="4">
    <location>
        <begin position="385"/>
        <end position="394"/>
    </location>
</feature>
<feature type="compositionally biased region" description="Polar residues" evidence="4">
    <location>
        <begin position="564"/>
        <end position="591"/>
    </location>
</feature>
<dbReference type="InterPro" id="IPR001781">
    <property type="entry name" value="Znf_LIM"/>
</dbReference>
<feature type="compositionally biased region" description="Polar residues" evidence="4">
    <location>
        <begin position="280"/>
        <end position="297"/>
    </location>
</feature>
<evidence type="ECO:0000259" key="5">
    <source>
        <dbReference type="PROSITE" id="PS50023"/>
    </source>
</evidence>
<feature type="domain" description="LIM zinc-binding" evidence="5">
    <location>
        <begin position="629"/>
        <end position="691"/>
    </location>
</feature>
<feature type="compositionally biased region" description="Polar residues" evidence="4">
    <location>
        <begin position="53"/>
        <end position="70"/>
    </location>
</feature>
<dbReference type="SUPFAM" id="SSF57716">
    <property type="entry name" value="Glucocorticoid receptor-like (DNA-binding domain)"/>
    <property type="match status" value="2"/>
</dbReference>
<evidence type="ECO:0000256" key="2">
    <source>
        <dbReference type="ARBA" id="ARBA00022833"/>
    </source>
</evidence>
<dbReference type="FunFam" id="2.10.110.10:FF:000077">
    <property type="entry name" value="LIM domain protein"/>
    <property type="match status" value="1"/>
</dbReference>
<evidence type="ECO:0000313" key="6">
    <source>
        <dbReference type="EMBL" id="QSZ29060.1"/>
    </source>
</evidence>
<dbReference type="CDD" id="cd08368">
    <property type="entry name" value="LIM"/>
    <property type="match status" value="1"/>
</dbReference>
<evidence type="ECO:0000256" key="3">
    <source>
        <dbReference type="PROSITE-ProRule" id="PRU00125"/>
    </source>
</evidence>
<keyword evidence="3" id="KW-0440">LIM domain</keyword>
<accession>A0A8A3NY87</accession>
<feature type="compositionally biased region" description="Pro residues" evidence="4">
    <location>
        <begin position="114"/>
        <end position="123"/>
    </location>
</feature>
<feature type="compositionally biased region" description="Polar residues" evidence="4">
    <location>
        <begin position="483"/>
        <end position="527"/>
    </location>
</feature>
<dbReference type="GO" id="GO:0046872">
    <property type="term" value="F:metal ion binding"/>
    <property type="evidence" value="ECO:0007669"/>
    <property type="project" value="UniProtKB-KW"/>
</dbReference>
<dbReference type="FunFam" id="2.10.110.10:FF:000131">
    <property type="entry name" value="LIM domain-containing protein"/>
    <property type="match status" value="1"/>
</dbReference>
<gene>
    <name evidence="6" type="ORF">DSL72_003570</name>
</gene>
<feature type="compositionally biased region" description="Basic and acidic residues" evidence="4">
    <location>
        <begin position="1"/>
        <end position="13"/>
    </location>
</feature>
<evidence type="ECO:0000256" key="4">
    <source>
        <dbReference type="SAM" id="MobiDB-lite"/>
    </source>
</evidence>
<dbReference type="PANTHER" id="PTHR24216">
    <property type="entry name" value="PAXILLIN-RELATED"/>
    <property type="match status" value="1"/>
</dbReference>
<reference evidence="6" key="1">
    <citation type="submission" date="2020-10" db="EMBL/GenBank/DDBJ databases">
        <title>Genome Sequence of Monilinia vaccinii-corymbosi Sheds Light on Mummy Berry Disease Infection of Blueberry and Mating Type.</title>
        <authorList>
            <person name="Yow A.G."/>
            <person name="Zhang Y."/>
            <person name="Bansal K."/>
            <person name="Eacker S.M."/>
            <person name="Sullivan S."/>
            <person name="Liachko I."/>
            <person name="Cubeta M.A."/>
            <person name="Rollins J.A."/>
            <person name="Ashrafi H."/>
        </authorList>
    </citation>
    <scope>NUCLEOTIDE SEQUENCE</scope>
    <source>
        <strain evidence="6">RL-1</strain>
    </source>
</reference>
<feature type="compositionally biased region" description="Polar residues" evidence="4">
    <location>
        <begin position="599"/>
        <end position="610"/>
    </location>
</feature>
<evidence type="ECO:0000256" key="1">
    <source>
        <dbReference type="ARBA" id="ARBA00022723"/>
    </source>
</evidence>
<feature type="region of interest" description="Disordered" evidence="4">
    <location>
        <begin position="1"/>
        <end position="126"/>
    </location>
</feature>
<feature type="compositionally biased region" description="Basic and acidic residues" evidence="4">
    <location>
        <begin position="405"/>
        <end position="425"/>
    </location>
</feature>
<evidence type="ECO:0000313" key="7">
    <source>
        <dbReference type="Proteomes" id="UP000672032"/>
    </source>
</evidence>
<feature type="compositionally biased region" description="Low complexity" evidence="4">
    <location>
        <begin position="96"/>
        <end position="111"/>
    </location>
</feature>
<feature type="compositionally biased region" description="Acidic residues" evidence="4">
    <location>
        <begin position="319"/>
        <end position="329"/>
    </location>
</feature>
<dbReference type="Gene3D" id="2.10.110.10">
    <property type="entry name" value="Cysteine Rich Protein"/>
    <property type="match status" value="3"/>
</dbReference>
<sequence length="856" mass="93283">MLLRETSKERSDTKVTPSGPSYMSNDQLAEYLADLRNNRVARPSGARPPPPSKRQQSHSLSSVATPQTNAPPEIPASVDLPLRPGSSFSRRPTRNSVGSYSSAASSRAGRSLVQPPPQDPPLKPSEVVPSATYIERGLRWMEKEEAVSLREAMEDMDTKELDEEVRLYNAAQEEASELVYTHQFGEKFKNPGAPYRYKDHLRKNSYAHARTQSAGRNGGMFMATGLARDMAPRTDSIGSDGEGPEAPRNSKPSSTIKGGVSPEPTFRGSLDSGRDAMAQPASTKTYGSVSRPQNGRKTSGGGKRNISGEIKGSFTGEQIWEEPGQETSDDSDRGRPSDGRPTSALQAKPRNPLNRVQFSGDSPRSNSTPPEITKKLSTVEIYKNPPTQSRNPAYTANPPPAEEPEPVKEEVPKKNGIEIRGDDIRQATSMRLSDRSPKLPTPTAVSDRPGRPIVSFDKNWKPQEADDKPEVRRRSPFDRRPNSQKQSLPSRSCPTPIASNKGSSSASQVTVPVPSISVSDSKPSVPTISFPDIPQISVSGPSVPTIIEPGSSPAKSASAVPSINIPTINESVSQSTPQIPTISEPGSSQSKARPLPDPKNSSNRPNSRQAPTPVPRGHWSPAVGSRATATCHQCQLPIEGKVVALRGLPERFHPECFICFTCGTALQDLEISPEPAASRAARLDRIKRRAQGETIPDAEGETEAEDGDSRLRFYCHLDWHELYAPRCKHCKTPIIGEHAVALGEHWHYGHFFCAECGDPFEQGMTHIEKDGYAWCLSCQTKRTERRAPKCKRCKKAVLGQYVEALGGEWHDECFRCGHCAGGFDDGQIFPCQRGNKGEGGAVIVLCTGCMEKELKQ</sequence>
<feature type="compositionally biased region" description="Polar residues" evidence="4">
    <location>
        <begin position="354"/>
        <end position="370"/>
    </location>
</feature>
<feature type="domain" description="LIM zinc-binding" evidence="5">
    <location>
        <begin position="788"/>
        <end position="856"/>
    </location>
</feature>
<keyword evidence="2 3" id="KW-0862">Zinc</keyword>
<organism evidence="6 7">
    <name type="scientific">Monilinia vaccinii-corymbosi</name>
    <dbReference type="NCBI Taxonomy" id="61207"/>
    <lineage>
        <taxon>Eukaryota</taxon>
        <taxon>Fungi</taxon>
        <taxon>Dikarya</taxon>
        <taxon>Ascomycota</taxon>
        <taxon>Pezizomycotina</taxon>
        <taxon>Leotiomycetes</taxon>
        <taxon>Helotiales</taxon>
        <taxon>Sclerotiniaceae</taxon>
        <taxon>Monilinia</taxon>
    </lineage>
</organism>
<feature type="compositionally biased region" description="Low complexity" evidence="4">
    <location>
        <begin position="549"/>
        <end position="562"/>
    </location>
</feature>
<keyword evidence="1 3" id="KW-0479">Metal-binding</keyword>
<name>A0A8A3NY87_9HELO</name>
<dbReference type="Pfam" id="PF00412">
    <property type="entry name" value="LIM"/>
    <property type="match status" value="3"/>
</dbReference>
<dbReference type="FunFam" id="2.10.110.10:FF:000113">
    <property type="entry name" value="LIM domain-containing protein"/>
    <property type="match status" value="1"/>
</dbReference>
<keyword evidence="7" id="KW-1185">Reference proteome</keyword>
<protein>
    <recommendedName>
        <fullName evidence="5">LIM zinc-binding domain-containing protein</fullName>
    </recommendedName>
</protein>